<dbReference type="GO" id="GO:0004674">
    <property type="term" value="F:protein serine/threonine kinase activity"/>
    <property type="evidence" value="ECO:0007669"/>
    <property type="project" value="UniProtKB-KW"/>
</dbReference>
<evidence type="ECO:0000256" key="4">
    <source>
        <dbReference type="ARBA" id="ARBA00023242"/>
    </source>
</evidence>
<dbReference type="InterPro" id="IPR011009">
    <property type="entry name" value="Kinase-like_dom_sf"/>
</dbReference>
<dbReference type="InterPro" id="IPR003152">
    <property type="entry name" value="FATC_dom"/>
</dbReference>
<dbReference type="GeneID" id="5881544"/>
<feature type="domain" description="PI3K/PI4K catalytic" evidence="5">
    <location>
        <begin position="1"/>
        <end position="116"/>
    </location>
</feature>
<evidence type="ECO:0000313" key="7">
    <source>
        <dbReference type="EMBL" id="EDR27223.1"/>
    </source>
</evidence>
<dbReference type="Gene3D" id="1.10.1070.11">
    <property type="entry name" value="Phosphatidylinositol 3-/4-kinase, catalytic domain"/>
    <property type="match status" value="1"/>
</dbReference>
<feature type="domain" description="FATC" evidence="6">
    <location>
        <begin position="99"/>
        <end position="131"/>
    </location>
</feature>
<dbReference type="eggNOG" id="KOG0890">
    <property type="taxonomic scope" value="Eukaryota"/>
</dbReference>
<comment type="subcellular location">
    <subcellularLocation>
        <location evidence="1">Nucleus</location>
    </subcellularLocation>
</comment>
<evidence type="ECO:0000259" key="5">
    <source>
        <dbReference type="PROSITE" id="PS50290"/>
    </source>
</evidence>
<dbReference type="GO" id="GO:0000723">
    <property type="term" value="P:telomere maintenance"/>
    <property type="evidence" value="ECO:0007669"/>
    <property type="project" value="TreeGrafter"/>
</dbReference>
<dbReference type="GO" id="GO:0005634">
    <property type="term" value="C:nucleus"/>
    <property type="evidence" value="ECO:0007669"/>
    <property type="project" value="UniProtKB-SubCell"/>
</dbReference>
<dbReference type="PANTHER" id="PTHR11139">
    <property type="entry name" value="ATAXIA TELANGIECTASIA MUTATED ATM -RELATED"/>
    <property type="match status" value="1"/>
</dbReference>
<evidence type="ECO:0000256" key="2">
    <source>
        <dbReference type="ARBA" id="ARBA00022527"/>
    </source>
</evidence>
<gene>
    <name evidence="7" type="ORF">EDI_045970</name>
</gene>
<dbReference type="KEGG" id="edi:EDI_045970"/>
<keyword evidence="2" id="KW-0418">Kinase</keyword>
<dbReference type="SMART" id="SM01343">
    <property type="entry name" value="FATC"/>
    <property type="match status" value="1"/>
</dbReference>
<dbReference type="PROSITE" id="PS51190">
    <property type="entry name" value="FATC"/>
    <property type="match status" value="1"/>
</dbReference>
<keyword evidence="2" id="KW-0723">Serine/threonine-protein kinase</keyword>
<dbReference type="Pfam" id="PF02260">
    <property type="entry name" value="FATC"/>
    <property type="match status" value="1"/>
</dbReference>
<protein>
    <recommendedName>
        <fullName evidence="9">Non-specific serine/threonine protein kinase</fullName>
    </recommendedName>
</protein>
<evidence type="ECO:0000259" key="6">
    <source>
        <dbReference type="PROSITE" id="PS51190"/>
    </source>
</evidence>
<keyword evidence="3" id="KW-0227">DNA damage</keyword>
<evidence type="ECO:0008006" key="9">
    <source>
        <dbReference type="Google" id="ProtNLM"/>
    </source>
</evidence>
<dbReference type="InterPro" id="IPR036940">
    <property type="entry name" value="PI3/4_kinase_cat_sf"/>
</dbReference>
<dbReference type="AlphaFoldDB" id="B0EE37"/>
<keyword evidence="8" id="KW-1185">Reference proteome</keyword>
<dbReference type="OrthoDB" id="19302at2759"/>
<proteinExistence type="predicted"/>
<organism evidence="8">
    <name type="scientific">Entamoeba dispar (strain ATCC PRA-260 / SAW760)</name>
    <dbReference type="NCBI Taxonomy" id="370354"/>
    <lineage>
        <taxon>Eukaryota</taxon>
        <taxon>Amoebozoa</taxon>
        <taxon>Evosea</taxon>
        <taxon>Archamoebae</taxon>
        <taxon>Mastigamoebida</taxon>
        <taxon>Entamoebidae</taxon>
        <taxon>Entamoeba</taxon>
    </lineage>
</organism>
<reference evidence="8" key="1">
    <citation type="submission" date="2007-12" db="EMBL/GenBank/DDBJ databases">
        <title>Annotation of Entamoeba dispar SAW760.</title>
        <authorList>
            <person name="Lorenzi H."/>
            <person name="Inman J."/>
            <person name="Schobel S."/>
            <person name="Amedeo P."/>
            <person name="Caler E."/>
        </authorList>
    </citation>
    <scope>NUCLEOTIDE SEQUENCE [LARGE SCALE GENOMIC DNA]</scope>
    <source>
        <strain evidence="8">ATCC PRA-260 / SAW760</strain>
    </source>
</reference>
<dbReference type="PANTHER" id="PTHR11139:SF69">
    <property type="entry name" value="SERINE_THREONINE-PROTEIN KINASE ATR"/>
    <property type="match status" value="1"/>
</dbReference>
<dbReference type="VEuPathDB" id="AmoebaDB:EDI_045970"/>
<sequence>MLFWKGEILPVPETVPFRLTTNMIDCFGPQSENGLFLDMCTLVLKTLRHNKSVIISLTNSMLHPSFIDWALDEKRASQIPEKPIPRFKRILSGIDKLGRVVSERSQAEQLINDAKSVDNLASMFHGWLPYI</sequence>
<dbReference type="GO" id="GO:0005694">
    <property type="term" value="C:chromosome"/>
    <property type="evidence" value="ECO:0007669"/>
    <property type="project" value="TreeGrafter"/>
</dbReference>
<dbReference type="InterPro" id="IPR000403">
    <property type="entry name" value="PI3/4_kinase_cat_dom"/>
</dbReference>
<accession>B0EE37</accession>
<name>B0EE37_ENTDS</name>
<evidence type="ECO:0000313" key="8">
    <source>
        <dbReference type="Proteomes" id="UP000008076"/>
    </source>
</evidence>
<dbReference type="GO" id="GO:0006281">
    <property type="term" value="P:DNA repair"/>
    <property type="evidence" value="ECO:0007669"/>
    <property type="project" value="TreeGrafter"/>
</dbReference>
<keyword evidence="2" id="KW-0808">Transferase</keyword>
<evidence type="ECO:0000256" key="3">
    <source>
        <dbReference type="ARBA" id="ARBA00022763"/>
    </source>
</evidence>
<dbReference type="EMBL" id="DS548895">
    <property type="protein sequence ID" value="EDR27223.1"/>
    <property type="molecule type" value="Genomic_DNA"/>
</dbReference>
<dbReference type="RefSeq" id="XP_001736545.1">
    <property type="nucleotide sequence ID" value="XM_001736493.1"/>
</dbReference>
<dbReference type="Pfam" id="PF00454">
    <property type="entry name" value="PI3_PI4_kinase"/>
    <property type="match status" value="1"/>
</dbReference>
<dbReference type="InterPro" id="IPR050517">
    <property type="entry name" value="DDR_Repair_Kinase"/>
</dbReference>
<dbReference type="GO" id="GO:0000077">
    <property type="term" value="P:DNA damage checkpoint signaling"/>
    <property type="evidence" value="ECO:0007669"/>
    <property type="project" value="TreeGrafter"/>
</dbReference>
<dbReference type="PROSITE" id="PS50290">
    <property type="entry name" value="PI3_4_KINASE_3"/>
    <property type="match status" value="1"/>
</dbReference>
<evidence type="ECO:0000256" key="1">
    <source>
        <dbReference type="ARBA" id="ARBA00004123"/>
    </source>
</evidence>
<keyword evidence="4" id="KW-0539">Nucleus</keyword>
<dbReference type="SUPFAM" id="SSF56112">
    <property type="entry name" value="Protein kinase-like (PK-like)"/>
    <property type="match status" value="1"/>
</dbReference>
<dbReference type="Proteomes" id="UP000008076">
    <property type="component" value="Unassembled WGS sequence"/>
</dbReference>